<dbReference type="PANTHER" id="PTHR15555">
    <property type="entry name" value="ZINC FINGER HIT DOMAIN CONTAINING PROTEIN 2 PROTEIN FON -RELATED"/>
    <property type="match status" value="1"/>
</dbReference>
<dbReference type="CDD" id="cd23024">
    <property type="entry name" value="zf-HIT_ZNHIT2-3"/>
    <property type="match status" value="1"/>
</dbReference>
<keyword evidence="1" id="KW-0479">Metal-binding</keyword>
<protein>
    <submittedName>
        <fullName evidence="4">Zinc finger HIT domain-containing protein 2</fullName>
    </submittedName>
</protein>
<feature type="domain" description="HIT-type" evidence="3">
    <location>
        <begin position="8"/>
        <end position="41"/>
    </location>
</feature>
<evidence type="ECO:0000313" key="5">
    <source>
        <dbReference type="Proteomes" id="UP001151518"/>
    </source>
</evidence>
<dbReference type="Pfam" id="PF04438">
    <property type="entry name" value="zf-HIT"/>
    <property type="match status" value="1"/>
</dbReference>
<evidence type="ECO:0000256" key="2">
    <source>
        <dbReference type="SAM" id="MobiDB-lite"/>
    </source>
</evidence>
<feature type="compositionally biased region" description="Acidic residues" evidence="2">
    <location>
        <begin position="78"/>
        <end position="93"/>
    </location>
</feature>
<accession>A0A9W8G0W9</accession>
<dbReference type="PROSITE" id="PS51083">
    <property type="entry name" value="ZF_HIT"/>
    <property type="match status" value="1"/>
</dbReference>
<dbReference type="Proteomes" id="UP001151518">
    <property type="component" value="Unassembled WGS sequence"/>
</dbReference>
<evidence type="ECO:0000256" key="1">
    <source>
        <dbReference type="PROSITE-ProRule" id="PRU00453"/>
    </source>
</evidence>
<reference evidence="4" key="1">
    <citation type="submission" date="2022-07" db="EMBL/GenBank/DDBJ databases">
        <title>Phylogenomic reconstructions and comparative analyses of Kickxellomycotina fungi.</title>
        <authorList>
            <person name="Reynolds N.K."/>
            <person name="Stajich J.E."/>
            <person name="Barry K."/>
            <person name="Grigoriev I.V."/>
            <person name="Crous P."/>
            <person name="Smith M.E."/>
        </authorList>
    </citation>
    <scope>NUCLEOTIDE SEQUENCE</scope>
    <source>
        <strain evidence="4">NRRL 3115</strain>
    </source>
</reference>
<evidence type="ECO:0000259" key="3">
    <source>
        <dbReference type="PROSITE" id="PS51083"/>
    </source>
</evidence>
<dbReference type="OrthoDB" id="18412at2759"/>
<comment type="caution">
    <text evidence="4">The sequence shown here is derived from an EMBL/GenBank/DDBJ whole genome shotgun (WGS) entry which is preliminary data.</text>
</comment>
<feature type="compositionally biased region" description="Basic and acidic residues" evidence="2">
    <location>
        <begin position="366"/>
        <end position="383"/>
    </location>
</feature>
<dbReference type="EMBL" id="JANBTW010000170">
    <property type="protein sequence ID" value="KAJ2668929.1"/>
    <property type="molecule type" value="Genomic_DNA"/>
</dbReference>
<feature type="region of interest" description="Disordered" evidence="2">
    <location>
        <begin position="57"/>
        <end position="93"/>
    </location>
</feature>
<dbReference type="AlphaFoldDB" id="A0A9W8G0W9"/>
<evidence type="ECO:0000313" key="4">
    <source>
        <dbReference type="EMBL" id="KAJ2668929.1"/>
    </source>
</evidence>
<keyword evidence="1" id="KW-0862">Zinc</keyword>
<gene>
    <name evidence="4" type="primary">ZNHIT2</name>
    <name evidence="4" type="ORF">GGI25_006310</name>
</gene>
<proteinExistence type="predicted"/>
<dbReference type="Gene3D" id="3.30.60.190">
    <property type="match status" value="1"/>
</dbReference>
<sequence length="391" mass="44687">MLSQRSECQICTKPGAKYSCPKCKIPYCSLGCYRDKKHTDCTEAFYKDQVEEELRAQKGDEETKKRMHQIVKRHQEQIENDEREGTDSEDEDVSLSERLNGIDLNGKEDSEFADAVWERLTESERRNFVQLLETQQIDSLIHTWNPWWNPLAESKIVEVECDNSSIQVPNVVSVDIPKMVDIDVPVSKLTKRVHPSVLLQIVQISLAYVYMMRHLNGNPRADNLAAAFEDLSIASPILTSKVADIYESAHEALIVAFLGIDEDMCNETKCALMDDLLKIYSNPNYVAAALSDIYSIINDILALDPSTLIHVKKSKARYAERRIYFLLSVVKQLLKDKEPWDFMTADITLLRRRYENEGELLAGPINEKELVSSSEKHKSEPKSHIHTIQPS</sequence>
<name>A0A9W8G0W9_9FUNG</name>
<dbReference type="GO" id="GO:0008270">
    <property type="term" value="F:zinc ion binding"/>
    <property type="evidence" value="ECO:0007669"/>
    <property type="project" value="UniProtKB-UniRule"/>
</dbReference>
<dbReference type="InterPro" id="IPR007529">
    <property type="entry name" value="Znf_HIT"/>
</dbReference>
<organism evidence="4 5">
    <name type="scientific">Coemansia spiralis</name>
    <dbReference type="NCBI Taxonomy" id="417178"/>
    <lineage>
        <taxon>Eukaryota</taxon>
        <taxon>Fungi</taxon>
        <taxon>Fungi incertae sedis</taxon>
        <taxon>Zoopagomycota</taxon>
        <taxon>Kickxellomycotina</taxon>
        <taxon>Kickxellomycetes</taxon>
        <taxon>Kickxellales</taxon>
        <taxon>Kickxellaceae</taxon>
        <taxon>Coemansia</taxon>
    </lineage>
</organism>
<dbReference type="SUPFAM" id="SSF144232">
    <property type="entry name" value="HIT/MYND zinc finger-like"/>
    <property type="match status" value="1"/>
</dbReference>
<dbReference type="PANTHER" id="PTHR15555:SF0">
    <property type="entry name" value="ZINC FINGER HIT DOMAIN-CONTAINING PROTEIN 2"/>
    <property type="match status" value="1"/>
</dbReference>
<keyword evidence="1" id="KW-0863">Zinc-finger</keyword>
<feature type="region of interest" description="Disordered" evidence="2">
    <location>
        <begin position="366"/>
        <end position="391"/>
    </location>
</feature>
<dbReference type="InterPro" id="IPR039646">
    <property type="entry name" value="ZNHIT2"/>
</dbReference>